<dbReference type="EC" id="6.3.4.13" evidence="19"/>
<dbReference type="InterPro" id="IPR002376">
    <property type="entry name" value="Formyl_transf_N"/>
</dbReference>
<dbReference type="InterPro" id="IPR013815">
    <property type="entry name" value="ATP_grasp_subdomain_1"/>
</dbReference>
<dbReference type="GO" id="GO:0004644">
    <property type="term" value="F:phosphoribosylglycinamide formyltransferase activity"/>
    <property type="evidence" value="ECO:0007669"/>
    <property type="project" value="UniProtKB-EC"/>
</dbReference>
<evidence type="ECO:0000256" key="16">
    <source>
        <dbReference type="ARBA" id="ARBA00023211"/>
    </source>
</evidence>
<dbReference type="InterPro" id="IPR010918">
    <property type="entry name" value="PurM-like_C_dom"/>
</dbReference>
<comment type="pathway">
    <text evidence="2 19">Purine metabolism; IMP biosynthesis via de novo pathway; 5-amino-1-(5-phospho-D-ribosyl)imidazole from N(2)-formyl-N(1)-(5-phospho-D-ribosyl)glycinamide: step 2/2.</text>
</comment>
<accession>A0A913ZCR8</accession>
<evidence type="ECO:0000256" key="1">
    <source>
        <dbReference type="ARBA" id="ARBA00001946"/>
    </source>
</evidence>
<dbReference type="FunFam" id="3.90.600.10:FF:000001">
    <property type="entry name" value="Trifunctional purine biosynthetic protein adenosine-3"/>
    <property type="match status" value="1"/>
</dbReference>
<dbReference type="RefSeq" id="XP_038049314.1">
    <property type="nucleotide sequence ID" value="XM_038193386.1"/>
</dbReference>
<keyword evidence="12 18" id="KW-0547">Nucleotide-binding</keyword>
<name>A0A913ZCR8_PATMI</name>
<comment type="catalytic activity">
    <reaction evidence="19">
        <text>5-phospho-beta-D-ribosylamine + glycine + ATP = N(1)-(5-phospho-beta-D-ribosyl)glycinamide + ADP + phosphate + H(+)</text>
        <dbReference type="Rhea" id="RHEA:17453"/>
        <dbReference type="ChEBI" id="CHEBI:15378"/>
        <dbReference type="ChEBI" id="CHEBI:30616"/>
        <dbReference type="ChEBI" id="CHEBI:43474"/>
        <dbReference type="ChEBI" id="CHEBI:57305"/>
        <dbReference type="ChEBI" id="CHEBI:58681"/>
        <dbReference type="ChEBI" id="CHEBI:143788"/>
        <dbReference type="ChEBI" id="CHEBI:456216"/>
        <dbReference type="EC" id="6.3.4.13"/>
    </reaction>
</comment>
<dbReference type="GO" id="GO:0046872">
    <property type="term" value="F:metal ion binding"/>
    <property type="evidence" value="ECO:0007669"/>
    <property type="project" value="UniProtKB-KW"/>
</dbReference>
<dbReference type="Pfam" id="PF00586">
    <property type="entry name" value="AIRS"/>
    <property type="match status" value="1"/>
</dbReference>
<dbReference type="InterPro" id="IPR011054">
    <property type="entry name" value="Rudment_hybrid_motif"/>
</dbReference>
<comment type="catalytic activity">
    <reaction evidence="19">
        <text>2-formamido-N(1)-(5-O-phospho-beta-D-ribosyl)acetamidine + ATP = 5-amino-1-(5-phospho-beta-D-ribosyl)imidazole + ADP + phosphate + H(+)</text>
        <dbReference type="Rhea" id="RHEA:23032"/>
        <dbReference type="ChEBI" id="CHEBI:15378"/>
        <dbReference type="ChEBI" id="CHEBI:30616"/>
        <dbReference type="ChEBI" id="CHEBI:43474"/>
        <dbReference type="ChEBI" id="CHEBI:137981"/>
        <dbReference type="ChEBI" id="CHEBI:147287"/>
        <dbReference type="ChEBI" id="CHEBI:456216"/>
        <dbReference type="EC" id="6.3.3.1"/>
    </reaction>
</comment>
<dbReference type="EC" id="6.3.3.1" evidence="19"/>
<evidence type="ECO:0000256" key="10">
    <source>
        <dbReference type="ARBA" id="ARBA00022679"/>
    </source>
</evidence>
<dbReference type="InterPro" id="IPR020561">
    <property type="entry name" value="PRibGlycinamid_synth_ATP-grasp"/>
</dbReference>
<comment type="catalytic activity">
    <reaction evidence="19">
        <text>N(1)-(5-phospho-beta-D-ribosyl)glycinamide + (6R)-10-formyltetrahydrofolate = N(2)-formyl-N(1)-(5-phospho-beta-D-ribosyl)glycinamide + (6S)-5,6,7,8-tetrahydrofolate + H(+)</text>
        <dbReference type="Rhea" id="RHEA:15053"/>
        <dbReference type="ChEBI" id="CHEBI:15378"/>
        <dbReference type="ChEBI" id="CHEBI:57453"/>
        <dbReference type="ChEBI" id="CHEBI:143788"/>
        <dbReference type="ChEBI" id="CHEBI:147286"/>
        <dbReference type="ChEBI" id="CHEBI:195366"/>
        <dbReference type="EC" id="2.1.2.2"/>
    </reaction>
</comment>
<dbReference type="HAMAP" id="MF_01930">
    <property type="entry name" value="PurN"/>
    <property type="match status" value="1"/>
</dbReference>
<dbReference type="PROSITE" id="PS50975">
    <property type="entry name" value="ATP_GRASP"/>
    <property type="match status" value="1"/>
</dbReference>
<dbReference type="SUPFAM" id="SSF56059">
    <property type="entry name" value="Glutathione synthetase ATP-binding domain-like"/>
    <property type="match status" value="1"/>
</dbReference>
<dbReference type="Pfam" id="PF02844">
    <property type="entry name" value="GARS_N"/>
    <property type="match status" value="1"/>
</dbReference>
<dbReference type="HAMAP" id="MF_00138">
    <property type="entry name" value="GARS"/>
    <property type="match status" value="1"/>
</dbReference>
<keyword evidence="14 18" id="KW-0067">ATP-binding</keyword>
<organism evidence="21 22">
    <name type="scientific">Patiria miniata</name>
    <name type="common">Bat star</name>
    <name type="synonym">Asterina miniata</name>
    <dbReference type="NCBI Taxonomy" id="46514"/>
    <lineage>
        <taxon>Eukaryota</taxon>
        <taxon>Metazoa</taxon>
        <taxon>Echinodermata</taxon>
        <taxon>Eleutherozoa</taxon>
        <taxon>Asterozoa</taxon>
        <taxon>Asteroidea</taxon>
        <taxon>Valvatacea</taxon>
        <taxon>Valvatida</taxon>
        <taxon>Asterinidae</taxon>
        <taxon>Patiria</taxon>
    </lineage>
</organism>
<dbReference type="InterPro" id="IPR036477">
    <property type="entry name" value="Formyl_transf_N_sf"/>
</dbReference>
<dbReference type="Gene3D" id="3.30.1330.10">
    <property type="entry name" value="PurM-like, N-terminal domain"/>
    <property type="match status" value="1"/>
</dbReference>
<dbReference type="FunFam" id="3.90.650.10:FF:000007">
    <property type="entry name" value="Trifunctional purine biosynthetic protein adenosine-3"/>
    <property type="match status" value="1"/>
</dbReference>
<keyword evidence="16 19" id="KW-0464">Manganese</keyword>
<dbReference type="PANTHER" id="PTHR10520">
    <property type="entry name" value="TRIFUNCTIONAL PURINE BIOSYNTHETIC PROTEIN ADENOSINE-3-RELATED"/>
    <property type="match status" value="1"/>
</dbReference>
<dbReference type="Gene3D" id="3.40.50.170">
    <property type="entry name" value="Formyl transferase, N-terminal domain"/>
    <property type="match status" value="1"/>
</dbReference>
<dbReference type="InterPro" id="IPR020559">
    <property type="entry name" value="PRibGlycinamide_synth_CS"/>
</dbReference>
<dbReference type="SUPFAM" id="SSF53328">
    <property type="entry name" value="Formyltransferase"/>
    <property type="match status" value="1"/>
</dbReference>
<dbReference type="CDD" id="cd08645">
    <property type="entry name" value="FMT_core_GART"/>
    <property type="match status" value="1"/>
</dbReference>
<dbReference type="GO" id="GO:0006189">
    <property type="term" value="P:'de novo' IMP biosynthetic process"/>
    <property type="evidence" value="ECO:0007669"/>
    <property type="project" value="UniProtKB-UniRule"/>
</dbReference>
<dbReference type="InterPro" id="IPR004607">
    <property type="entry name" value="GART"/>
</dbReference>
<dbReference type="InterPro" id="IPR036921">
    <property type="entry name" value="PurM-like_N_sf"/>
</dbReference>
<dbReference type="GO" id="GO:0005524">
    <property type="term" value="F:ATP binding"/>
    <property type="evidence" value="ECO:0007669"/>
    <property type="project" value="UniProtKB-UniRule"/>
</dbReference>
<evidence type="ECO:0000256" key="9">
    <source>
        <dbReference type="ARBA" id="ARBA00022598"/>
    </source>
</evidence>
<dbReference type="AlphaFoldDB" id="A0A913ZCR8"/>
<sequence length="1023" mass="107759">MPNKTLQIEIMGDKVLVLGSGGREHALAWKLAQSERVSHIFVAPGNAGTHTIAKVTNTNDVSHSNYPQLITWCKDNNISLVVVGPEAPLAAGITDALTSSGIDCFGPTKAAAEIESCKEFAKDFMDRHGIPTAKWKAFDDTEAACAHILSAPYQAYVVKASGLAAGKGVIVASNKAEACQAVTAILQDKLFGSAGDRVVVEELLEGQEFSVLAFCDGTHFAAMPPAQDHKRVGEGDTGPNTGGMGAYCPCPQVSPDVLQQICDGILQKAVSGLKSEGRPYIGVLYAGLMLTNNGPRVLEFNCRFGDPEVQVLLPLLTSDLYATCMACITGNLSSAPPRFHDNMSVVAVVKASGGYPGSYKKGFEITGLDKVQELDQIVFHAGTTICDSKVVTSGGRVLTNVAMADSLPIAAAQAQKGAEIVQFEGGFHRRDIAFKGCRFLQKNRTFSQTGLTYAACGVDITAGNSLVDAIKPLAVSTSRSGCHASLGGFGGLFDIRAAGFKDPILVSGTDGVGTKLKIAQSCSLHKTIGIDLVAMCVNDVLAHGAEALFFLDYFACGQLDVDVARDVVSGVAEGCKRAACALLGGETAEMPGMYAAGEYDLAGFCVGAVERHQTLPRTTDITVGDAIIGIASSGIHSNGYSMVRSIVERVGQGYASACPFQDNITLGEALLTPTKIYSKSLLPTIQSGKVKAFAHITGGGLLENIPRILPPNLVVQLDASKWTIPPVFGWLSSCGGIGEVEMARTFNCGVGGVMVVAEGHIDEVTQMVTDAGETAWDIGRVVDAAPGCAAVTVSGLASSLASCYRVTDKSQQQTNGTNKLKVAVLISGTGTNLQALIDHTKDPAINSKAEIVLVVSNKDGVLGLARAREAGISTKVLNHKDFKSRVDFDMAVHETLVASSVEFICLAGFMRILSGEFVQRWNGRLINIHPSLLPSFKGMHAHEMVLESGVRLSGCTVHYVVEQVDAGAILVQEAVPVLPGDTVDTLQERVKTAEHKAYPKALELVADGSAKLGNDGNVEWKMK</sequence>
<comment type="pathway">
    <text evidence="3 19">Purine metabolism; IMP biosynthesis via de novo pathway; N(2)-formyl-N(1)-(5-phospho-D-ribosyl)glycinamide from N(1)-(5-phospho-D-ribosyl)glycinamide (10-formyl THF route): step 1/1.</text>
</comment>
<dbReference type="Pfam" id="PF01071">
    <property type="entry name" value="GARS_A"/>
    <property type="match status" value="1"/>
</dbReference>
<evidence type="ECO:0000259" key="20">
    <source>
        <dbReference type="PROSITE" id="PS50975"/>
    </source>
</evidence>
<dbReference type="FunFam" id="3.40.50.20:FF:000006">
    <property type="entry name" value="Phosphoribosylamine--glycine ligase, chloroplastic"/>
    <property type="match status" value="1"/>
</dbReference>
<dbReference type="Pfam" id="PF00551">
    <property type="entry name" value="Formyl_trans_N"/>
    <property type="match status" value="1"/>
</dbReference>
<dbReference type="Gene3D" id="3.30.470.20">
    <property type="entry name" value="ATP-grasp fold, B domain"/>
    <property type="match status" value="1"/>
</dbReference>
<dbReference type="PANTHER" id="PTHR10520:SF12">
    <property type="entry name" value="TRIFUNCTIONAL PURINE BIOSYNTHETIC PROTEIN ADENOSINE-3"/>
    <property type="match status" value="1"/>
</dbReference>
<dbReference type="FunFam" id="3.30.470.20:FF:000018">
    <property type="entry name" value="Trifunctional purine biosynthetic protein adenosine-3"/>
    <property type="match status" value="1"/>
</dbReference>
<keyword evidence="9 19" id="KW-0436">Ligase</keyword>
<dbReference type="Gene3D" id="3.30.1490.20">
    <property type="entry name" value="ATP-grasp fold, A domain"/>
    <property type="match status" value="1"/>
</dbReference>
<comment type="pathway">
    <text evidence="4 19">Purine metabolism; IMP biosynthesis via de novo pathway; N(1)-(5-phospho-D-ribosyl)glycinamide from 5-phospho-alpha-D-ribose 1-diphosphate: step 2/2.</text>
</comment>
<dbReference type="CTD" id="2618"/>
<dbReference type="PROSITE" id="PS00373">
    <property type="entry name" value="GART"/>
    <property type="match status" value="1"/>
</dbReference>
<dbReference type="CDD" id="cd02196">
    <property type="entry name" value="PurM"/>
    <property type="match status" value="1"/>
</dbReference>
<dbReference type="EnsemblMetazoa" id="XM_038193386.1">
    <property type="protein sequence ID" value="XP_038049314.1"/>
    <property type="gene ID" value="LOC119722960"/>
</dbReference>
<dbReference type="GO" id="GO:0046084">
    <property type="term" value="P:adenine biosynthetic process"/>
    <property type="evidence" value="ECO:0007669"/>
    <property type="project" value="TreeGrafter"/>
</dbReference>
<dbReference type="InterPro" id="IPR001555">
    <property type="entry name" value="GART_AS"/>
</dbReference>
<dbReference type="GO" id="GO:0004641">
    <property type="term" value="F:phosphoribosylformylglycinamidine cyclo-ligase activity"/>
    <property type="evidence" value="ECO:0007669"/>
    <property type="project" value="UniProtKB-EC"/>
</dbReference>
<evidence type="ECO:0000256" key="6">
    <source>
        <dbReference type="ARBA" id="ARBA00008630"/>
    </source>
</evidence>
<dbReference type="PROSITE" id="PS00184">
    <property type="entry name" value="GARS"/>
    <property type="match status" value="1"/>
</dbReference>
<evidence type="ECO:0000256" key="13">
    <source>
        <dbReference type="ARBA" id="ARBA00022755"/>
    </source>
</evidence>
<evidence type="ECO:0000256" key="12">
    <source>
        <dbReference type="ARBA" id="ARBA00022741"/>
    </source>
</evidence>
<evidence type="ECO:0000256" key="5">
    <source>
        <dbReference type="ARBA" id="ARBA00007423"/>
    </source>
</evidence>
<dbReference type="GeneID" id="119722960"/>
<dbReference type="SUPFAM" id="SSF56042">
    <property type="entry name" value="PurM C-terminal domain-like"/>
    <property type="match status" value="1"/>
</dbReference>
<evidence type="ECO:0000256" key="14">
    <source>
        <dbReference type="ARBA" id="ARBA00022840"/>
    </source>
</evidence>
<keyword evidence="15" id="KW-0460">Magnesium</keyword>
<keyword evidence="10" id="KW-0808">Transferase</keyword>
<dbReference type="Pfam" id="PF02843">
    <property type="entry name" value="GARS_C"/>
    <property type="match status" value="1"/>
</dbReference>
<dbReference type="GO" id="GO:0005829">
    <property type="term" value="C:cytosol"/>
    <property type="evidence" value="ECO:0007669"/>
    <property type="project" value="TreeGrafter"/>
</dbReference>
<dbReference type="FunFam" id="3.40.50.170:FF:000006">
    <property type="entry name" value="Trifunctional purine biosynthetic protein adenosine-3"/>
    <property type="match status" value="1"/>
</dbReference>
<evidence type="ECO:0000256" key="8">
    <source>
        <dbReference type="ARBA" id="ARBA00011738"/>
    </source>
</evidence>
<dbReference type="InterPro" id="IPR000115">
    <property type="entry name" value="PRibGlycinamide_synth"/>
</dbReference>
<dbReference type="OMA" id="EVMQACC"/>
<comment type="cofactor">
    <cofactor evidence="1">
        <name>Mg(2+)</name>
        <dbReference type="ChEBI" id="CHEBI:18420"/>
    </cofactor>
</comment>
<feature type="domain" description="ATP-grasp" evidence="20">
    <location>
        <begin position="122"/>
        <end position="329"/>
    </location>
</feature>
<evidence type="ECO:0000256" key="3">
    <source>
        <dbReference type="ARBA" id="ARBA00005054"/>
    </source>
</evidence>
<dbReference type="OrthoDB" id="2018833at2759"/>
<evidence type="ECO:0000256" key="11">
    <source>
        <dbReference type="ARBA" id="ARBA00022723"/>
    </source>
</evidence>
<evidence type="ECO:0000313" key="21">
    <source>
        <dbReference type="EnsemblMetazoa" id="XP_038049314.1"/>
    </source>
</evidence>
<protein>
    <recommendedName>
        <fullName evidence="19">Trifunctional purine biosynthetic protein adenosine-3</fullName>
    </recommendedName>
    <domain>
        <recommendedName>
            <fullName evidence="19">Phosphoribosylamine--glycine ligase</fullName>
            <ecNumber evidence="19">6.3.4.13</ecNumber>
        </recommendedName>
        <alternativeName>
            <fullName evidence="19">Glycinamide ribonucleotide synthetase</fullName>
            <shortName evidence="19">GARS</shortName>
        </alternativeName>
        <alternativeName>
            <fullName evidence="19">Phosphoribosylglycinamide synthetase</fullName>
        </alternativeName>
    </domain>
    <domain>
        <recommendedName>
            <fullName evidence="19">Phosphoribosylformylglycinamidine cyclo-ligase</fullName>
            <ecNumber evidence="19">6.3.3.1</ecNumber>
        </recommendedName>
        <alternativeName>
            <fullName evidence="19">AIR synthase</fullName>
            <shortName evidence="19">AIRS</shortName>
        </alternativeName>
        <alternativeName>
            <fullName evidence="19">Phosphoribosyl-aminoimidazole synthetase</fullName>
        </alternativeName>
    </domain>
    <domain>
        <recommendedName>
            <fullName evidence="19">Phosphoribosylglycinamide formyltransferase</fullName>
            <ecNumber evidence="19">2.1.2.2</ecNumber>
        </recommendedName>
        <alternativeName>
            <fullName evidence="19">5'-phosphoribosylglycinamide transformylase</fullName>
        </alternativeName>
        <alternativeName>
            <fullName evidence="19">GAR transformylase</fullName>
            <shortName evidence="19">GART</shortName>
        </alternativeName>
    </domain>
</protein>
<dbReference type="EC" id="2.1.2.2" evidence="19"/>
<dbReference type="InterPro" id="IPR016185">
    <property type="entry name" value="PreATP-grasp_dom_sf"/>
</dbReference>
<evidence type="ECO:0000256" key="17">
    <source>
        <dbReference type="ARBA" id="ARBA00023268"/>
    </source>
</evidence>
<dbReference type="FunFam" id="3.30.1330.10:FF:000001">
    <property type="entry name" value="Phosphoribosylformylglycinamidine cyclo-ligase"/>
    <property type="match status" value="1"/>
</dbReference>
<comment type="similarity">
    <text evidence="6 19">In the C-terminal section; belongs to the GART family.</text>
</comment>
<keyword evidence="17 19" id="KW-0511">Multifunctional enzyme</keyword>
<dbReference type="SUPFAM" id="SSF51246">
    <property type="entry name" value="Rudiment single hybrid motif"/>
    <property type="match status" value="1"/>
</dbReference>
<comment type="similarity">
    <text evidence="5 19">In the N-terminal section; belongs to the GARS family.</text>
</comment>
<dbReference type="InterPro" id="IPR020562">
    <property type="entry name" value="PRibGlycinamide_synth_N"/>
</dbReference>
<evidence type="ECO:0000256" key="2">
    <source>
        <dbReference type="ARBA" id="ARBA00004686"/>
    </source>
</evidence>
<dbReference type="InterPro" id="IPR037123">
    <property type="entry name" value="PRibGlycinamide_synth_C_sf"/>
</dbReference>
<dbReference type="NCBIfam" id="TIGR00877">
    <property type="entry name" value="purD"/>
    <property type="match status" value="1"/>
</dbReference>
<comment type="similarity">
    <text evidence="7 19">In the central section; belongs to the AIR synthase family.</text>
</comment>
<dbReference type="InterPro" id="IPR016188">
    <property type="entry name" value="PurM-like_N"/>
</dbReference>
<dbReference type="InterPro" id="IPR036676">
    <property type="entry name" value="PurM-like_C_sf"/>
</dbReference>
<proteinExistence type="inferred from homology"/>
<dbReference type="SUPFAM" id="SSF52440">
    <property type="entry name" value="PreATP-grasp domain"/>
    <property type="match status" value="1"/>
</dbReference>
<dbReference type="SUPFAM" id="SSF55326">
    <property type="entry name" value="PurM N-terminal domain-like"/>
    <property type="match status" value="1"/>
</dbReference>
<evidence type="ECO:0000256" key="4">
    <source>
        <dbReference type="ARBA" id="ARBA00005174"/>
    </source>
</evidence>
<dbReference type="Gene3D" id="3.40.50.20">
    <property type="match status" value="1"/>
</dbReference>
<dbReference type="Gene3D" id="3.90.650.10">
    <property type="entry name" value="PurM-like C-terminal domain"/>
    <property type="match status" value="1"/>
</dbReference>
<dbReference type="GO" id="GO:0004637">
    <property type="term" value="F:phosphoribosylamine-glycine ligase activity"/>
    <property type="evidence" value="ECO:0007669"/>
    <property type="project" value="UniProtKB-UniRule"/>
</dbReference>
<keyword evidence="13 19" id="KW-0658">Purine biosynthesis</keyword>
<dbReference type="NCBIfam" id="TIGR00639">
    <property type="entry name" value="PurN"/>
    <property type="match status" value="1"/>
</dbReference>
<dbReference type="Gene3D" id="3.90.600.10">
    <property type="entry name" value="Phosphoribosylglycinamide synthetase, C-terminal domain"/>
    <property type="match status" value="1"/>
</dbReference>
<keyword evidence="22" id="KW-1185">Reference proteome</keyword>
<keyword evidence="11 19" id="KW-0479">Metal-binding</keyword>
<dbReference type="InterPro" id="IPR004733">
    <property type="entry name" value="PurM_cligase"/>
</dbReference>
<dbReference type="NCBIfam" id="TIGR00878">
    <property type="entry name" value="purM"/>
    <property type="match status" value="1"/>
</dbReference>
<dbReference type="Pfam" id="PF02769">
    <property type="entry name" value="AIRS_C"/>
    <property type="match status" value="1"/>
</dbReference>
<dbReference type="Proteomes" id="UP000887568">
    <property type="component" value="Unplaced"/>
</dbReference>
<comment type="subunit">
    <text evidence="8">Homodimer.</text>
</comment>
<dbReference type="HAMAP" id="MF_00741">
    <property type="entry name" value="AIRS"/>
    <property type="match status" value="1"/>
</dbReference>
<dbReference type="SMART" id="SM01210">
    <property type="entry name" value="GARS_C"/>
    <property type="match status" value="1"/>
</dbReference>
<dbReference type="SMART" id="SM01209">
    <property type="entry name" value="GARS_A"/>
    <property type="match status" value="1"/>
</dbReference>
<evidence type="ECO:0000256" key="19">
    <source>
        <dbReference type="RuleBase" id="RU363089"/>
    </source>
</evidence>
<dbReference type="InterPro" id="IPR011761">
    <property type="entry name" value="ATP-grasp"/>
</dbReference>
<dbReference type="InterPro" id="IPR020560">
    <property type="entry name" value="PRibGlycinamide_synth_C-dom"/>
</dbReference>
<dbReference type="FunFam" id="3.30.1490.20:FF:000006">
    <property type="entry name" value="phosphoribosylamine--glycine ligase, chloroplastic-like"/>
    <property type="match status" value="1"/>
</dbReference>
<evidence type="ECO:0000256" key="15">
    <source>
        <dbReference type="ARBA" id="ARBA00022842"/>
    </source>
</evidence>
<evidence type="ECO:0000256" key="7">
    <source>
        <dbReference type="ARBA" id="ARBA00008696"/>
    </source>
</evidence>
<reference evidence="21" key="1">
    <citation type="submission" date="2022-11" db="UniProtKB">
        <authorList>
            <consortium name="EnsemblMetazoa"/>
        </authorList>
    </citation>
    <scope>IDENTIFICATION</scope>
</reference>
<evidence type="ECO:0000313" key="22">
    <source>
        <dbReference type="Proteomes" id="UP000887568"/>
    </source>
</evidence>
<evidence type="ECO:0000256" key="18">
    <source>
        <dbReference type="PROSITE-ProRule" id="PRU00409"/>
    </source>
</evidence>